<dbReference type="AlphaFoldDB" id="A0A3P8UH66"/>
<dbReference type="Ensembl" id="ENSCSET00000001784.1">
    <property type="protein sequence ID" value="ENSCSEP00000001752.1"/>
    <property type="gene ID" value="ENSCSEG00000001193.1"/>
</dbReference>
<evidence type="ECO:0000313" key="2">
    <source>
        <dbReference type="Proteomes" id="UP000265120"/>
    </source>
</evidence>
<dbReference type="InParanoid" id="A0A3P8UH66"/>
<keyword evidence="2" id="KW-1185">Reference proteome</keyword>
<dbReference type="GeneTree" id="ENSGT00940000176976"/>
<reference evidence="1 2" key="1">
    <citation type="journal article" date="2014" name="Nat. Genet.">
        <title>Whole-genome sequence of a flatfish provides insights into ZW sex chromosome evolution and adaptation to a benthic lifestyle.</title>
        <authorList>
            <person name="Chen S."/>
            <person name="Zhang G."/>
            <person name="Shao C."/>
            <person name="Huang Q."/>
            <person name="Liu G."/>
            <person name="Zhang P."/>
            <person name="Song W."/>
            <person name="An N."/>
            <person name="Chalopin D."/>
            <person name="Volff J.N."/>
            <person name="Hong Y."/>
            <person name="Li Q."/>
            <person name="Sha Z."/>
            <person name="Zhou H."/>
            <person name="Xie M."/>
            <person name="Yu Q."/>
            <person name="Liu Y."/>
            <person name="Xiang H."/>
            <person name="Wang N."/>
            <person name="Wu K."/>
            <person name="Yang C."/>
            <person name="Zhou Q."/>
            <person name="Liao X."/>
            <person name="Yang L."/>
            <person name="Hu Q."/>
            <person name="Zhang J."/>
            <person name="Meng L."/>
            <person name="Jin L."/>
            <person name="Tian Y."/>
            <person name="Lian J."/>
            <person name="Yang J."/>
            <person name="Miao G."/>
            <person name="Liu S."/>
            <person name="Liang Z."/>
            <person name="Yan F."/>
            <person name="Li Y."/>
            <person name="Sun B."/>
            <person name="Zhang H."/>
            <person name="Zhang J."/>
            <person name="Zhu Y."/>
            <person name="Du M."/>
            <person name="Zhao Y."/>
            <person name="Schartl M."/>
            <person name="Tang Q."/>
            <person name="Wang J."/>
        </authorList>
    </citation>
    <scope>NUCLEOTIDE SEQUENCE</scope>
</reference>
<protein>
    <submittedName>
        <fullName evidence="1">Uncharacterized protein</fullName>
    </submittedName>
</protein>
<organism evidence="1 2">
    <name type="scientific">Cynoglossus semilaevis</name>
    <name type="common">Tongue sole</name>
    <dbReference type="NCBI Taxonomy" id="244447"/>
    <lineage>
        <taxon>Eukaryota</taxon>
        <taxon>Metazoa</taxon>
        <taxon>Chordata</taxon>
        <taxon>Craniata</taxon>
        <taxon>Vertebrata</taxon>
        <taxon>Euteleostomi</taxon>
        <taxon>Actinopterygii</taxon>
        <taxon>Neopterygii</taxon>
        <taxon>Teleostei</taxon>
        <taxon>Neoteleostei</taxon>
        <taxon>Acanthomorphata</taxon>
        <taxon>Carangaria</taxon>
        <taxon>Pleuronectiformes</taxon>
        <taxon>Pleuronectoidei</taxon>
        <taxon>Cynoglossidae</taxon>
        <taxon>Cynoglossinae</taxon>
        <taxon>Cynoglossus</taxon>
    </lineage>
</organism>
<dbReference type="Proteomes" id="UP000265120">
    <property type="component" value="Chromosome 8"/>
</dbReference>
<dbReference type="OMA" id="NDQTPAR"/>
<name>A0A3P8UH66_CYNSE</name>
<accession>A0A3P8UH66</accession>
<proteinExistence type="predicted"/>
<reference evidence="1" key="2">
    <citation type="submission" date="2025-08" db="UniProtKB">
        <authorList>
            <consortium name="Ensembl"/>
        </authorList>
    </citation>
    <scope>IDENTIFICATION</scope>
</reference>
<reference evidence="1" key="3">
    <citation type="submission" date="2025-09" db="UniProtKB">
        <authorList>
            <consortium name="Ensembl"/>
        </authorList>
    </citation>
    <scope>IDENTIFICATION</scope>
</reference>
<sequence>VCIQRSHTHIFQVRIHVQLLRVQDAQLGIGGLDVVHVLHSPVQTVQHPDSMGCNHWVALDGVGVVEVTEAPEIPLSPGVNNQTPEILRRPLWLYLNEPGSPPPTGAGVCDWLQMKRL</sequence>
<evidence type="ECO:0000313" key="1">
    <source>
        <dbReference type="Ensembl" id="ENSCSEP00000001752.1"/>
    </source>
</evidence>